<evidence type="ECO:0000256" key="2">
    <source>
        <dbReference type="SAM" id="MobiDB-lite"/>
    </source>
</evidence>
<keyword evidence="3" id="KW-0689">Ribosomal protein</keyword>
<dbReference type="SUPFAM" id="SSF48452">
    <property type="entry name" value="TPR-like"/>
    <property type="match status" value="1"/>
</dbReference>
<evidence type="ECO:0000256" key="1">
    <source>
        <dbReference type="ARBA" id="ARBA00022552"/>
    </source>
</evidence>
<organism evidence="3">
    <name type="scientific">Toxoplasma gondii (strain ATCC 50861 / VEG)</name>
    <dbReference type="NCBI Taxonomy" id="432359"/>
    <lineage>
        <taxon>Eukaryota</taxon>
        <taxon>Sar</taxon>
        <taxon>Alveolata</taxon>
        <taxon>Apicomplexa</taxon>
        <taxon>Conoidasida</taxon>
        <taxon>Coccidia</taxon>
        <taxon>Eucoccidiorida</taxon>
        <taxon>Eimeriorina</taxon>
        <taxon>Sarcocystidae</taxon>
        <taxon>Toxoplasma</taxon>
    </lineage>
</organism>
<keyword evidence="3" id="KW-0687">Ribonucleoprotein</keyword>
<evidence type="ECO:0000313" key="3">
    <source>
        <dbReference type="EMBL" id="CEL76599.1"/>
    </source>
</evidence>
<name>A0A0F7V2A2_TOXGV</name>
<dbReference type="InterPro" id="IPR045209">
    <property type="entry name" value="Rrp5"/>
</dbReference>
<dbReference type="Gene3D" id="1.25.40.10">
    <property type="entry name" value="Tetratricopeptide repeat domain"/>
    <property type="match status" value="1"/>
</dbReference>
<dbReference type="AlphaFoldDB" id="A0A0F7V2A2"/>
<gene>
    <name evidence="3" type="ORF">BN1205_066110</name>
</gene>
<dbReference type="GO" id="GO:0006364">
    <property type="term" value="P:rRNA processing"/>
    <property type="evidence" value="ECO:0007669"/>
    <property type="project" value="UniProtKB-KW"/>
</dbReference>
<accession>A0A0F7V2A2</accession>
<dbReference type="PANTHER" id="PTHR23270">
    <property type="entry name" value="PROGRAMMED CELL DEATH PROTEIN 11 PRE-RRNA PROCESSING PROTEIN RRP5"/>
    <property type="match status" value="1"/>
</dbReference>
<dbReference type="PANTHER" id="PTHR23270:SF10">
    <property type="entry name" value="PROTEIN RRP5 HOMOLOG"/>
    <property type="match status" value="1"/>
</dbReference>
<feature type="region of interest" description="Disordered" evidence="2">
    <location>
        <begin position="41"/>
        <end position="219"/>
    </location>
</feature>
<protein>
    <submittedName>
        <fullName evidence="3">Ribosomal protein S1-like protein,putative</fullName>
    </submittedName>
</protein>
<dbReference type="InterPro" id="IPR011990">
    <property type="entry name" value="TPR-like_helical_dom_sf"/>
</dbReference>
<dbReference type="EMBL" id="LN714500">
    <property type="protein sequence ID" value="CEL76599.1"/>
    <property type="molecule type" value="Genomic_DNA"/>
</dbReference>
<reference evidence="3" key="1">
    <citation type="journal article" date="2015" name="PLoS ONE">
        <title>Comprehensive Evaluation of Toxoplasma gondii VEG and Neospora caninum LIV Genomes with Tachyzoite Stage Transcriptome and Proteome Defines Novel Transcript Features.</title>
        <authorList>
            <person name="Ramaprasad A."/>
            <person name="Mourier T."/>
            <person name="Naeem R."/>
            <person name="Malas T.B."/>
            <person name="Moussa E."/>
            <person name="Panigrahi A."/>
            <person name="Vermont S.J."/>
            <person name="Otto T.D."/>
            <person name="Wastling J."/>
            <person name="Pain A."/>
        </authorList>
    </citation>
    <scope>NUCLEOTIDE SEQUENCE</scope>
    <source>
        <strain evidence="3">VEG</strain>
    </source>
</reference>
<keyword evidence="1" id="KW-0698">rRNA processing</keyword>
<feature type="compositionally biased region" description="Acidic residues" evidence="2">
    <location>
        <begin position="43"/>
        <end position="55"/>
    </location>
</feature>
<feature type="compositionally biased region" description="Basic and acidic residues" evidence="2">
    <location>
        <begin position="72"/>
        <end position="87"/>
    </location>
</feature>
<dbReference type="GO" id="GO:0032040">
    <property type="term" value="C:small-subunit processome"/>
    <property type="evidence" value="ECO:0007669"/>
    <property type="project" value="TreeGrafter"/>
</dbReference>
<feature type="compositionally biased region" description="Acidic residues" evidence="2">
    <location>
        <begin position="111"/>
        <end position="129"/>
    </location>
</feature>
<feature type="compositionally biased region" description="Acidic residues" evidence="2">
    <location>
        <begin position="167"/>
        <end position="181"/>
    </location>
</feature>
<sequence length="508" mass="58910">MGGKDWGNKRARLQRLQKGDLVKARVTKIDRAQGKAWISLDADVFEDDSEEEEEGFGVSQDSSEEDATGENDDSRSIENAEWGREEQAVDVDVQVEKPRKKNAKNKRMGESEEESPENDGDFSTDEGEETGGSWSAGLSAGDTWGWTETGPSEDNGTSRREGFVSDSEGEDPPELSDVEESEEKRSKAARRRHEEEARRNEEDTRRLEDNAGRSWMEDPRSPEDFERLVLVNGNSAAVWIRQVDIAGKCMRAYMAYYLKLNELQLARQIAERAVQHINYREEQERSSVWIAYLNLECVYGDRVDDVFRRAIQYNDSKKIHYQMTFIYEKARQLDKARQMCEKCCEKFPESQKMWVRHLTLLYTALDAASAARDLMLQALFRLPRRKHIEFVATCARLEYKHASKERGQTFFEKLLAEHPKRTDIWSQYVDAHIAAHTPPRCVPANLQSIRVLFERTTSLQLKLRKMKFFFTRWLDFEKQHGTAETQARVRAKAREFVQSVENKIRHTN</sequence>
<dbReference type="GO" id="GO:0003723">
    <property type="term" value="F:RNA binding"/>
    <property type="evidence" value="ECO:0007669"/>
    <property type="project" value="TreeGrafter"/>
</dbReference>
<dbReference type="GO" id="GO:0005840">
    <property type="term" value="C:ribosome"/>
    <property type="evidence" value="ECO:0007669"/>
    <property type="project" value="UniProtKB-KW"/>
</dbReference>
<dbReference type="InterPro" id="IPR003107">
    <property type="entry name" value="HAT"/>
</dbReference>
<dbReference type="SMART" id="SM00386">
    <property type="entry name" value="HAT"/>
    <property type="match status" value="4"/>
</dbReference>
<proteinExistence type="predicted"/>
<feature type="compositionally biased region" description="Basic and acidic residues" evidence="2">
    <location>
        <begin position="182"/>
        <end position="219"/>
    </location>
</feature>
<feature type="compositionally biased region" description="Acidic residues" evidence="2">
    <location>
        <begin position="62"/>
        <end position="71"/>
    </location>
</feature>